<accession>A0A5C3NJS9</accession>
<dbReference type="SUPFAM" id="SSF51182">
    <property type="entry name" value="RmlC-like cupins"/>
    <property type="match status" value="1"/>
</dbReference>
<name>A0A5C3NJS9_9AGAM</name>
<protein>
    <recommendedName>
        <fullName evidence="3">Cupin 2 conserved barrel domain-containing protein</fullName>
    </recommendedName>
</protein>
<dbReference type="InterPro" id="IPR047142">
    <property type="entry name" value="OryJ/VirC-like"/>
</dbReference>
<dbReference type="Proteomes" id="UP000305948">
    <property type="component" value="Unassembled WGS sequence"/>
</dbReference>
<dbReference type="InterPro" id="IPR014710">
    <property type="entry name" value="RmlC-like_jellyroll"/>
</dbReference>
<evidence type="ECO:0008006" key="3">
    <source>
        <dbReference type="Google" id="ProtNLM"/>
    </source>
</evidence>
<keyword evidence="2" id="KW-1185">Reference proteome</keyword>
<dbReference type="CDD" id="cd02231">
    <property type="entry name" value="cupin_BLL6423-like"/>
    <property type="match status" value="1"/>
</dbReference>
<gene>
    <name evidence="1" type="ORF">OE88DRAFT_1650721</name>
</gene>
<dbReference type="EMBL" id="ML213503">
    <property type="protein sequence ID" value="TFK57125.1"/>
    <property type="molecule type" value="Genomic_DNA"/>
</dbReference>
<dbReference type="Gene3D" id="2.60.120.10">
    <property type="entry name" value="Jelly Rolls"/>
    <property type="match status" value="1"/>
</dbReference>
<dbReference type="STRING" id="5364.A0A5C3NJS9"/>
<dbReference type="PANTHER" id="PTHR36156">
    <property type="entry name" value="SLR2101 PROTEIN"/>
    <property type="match status" value="1"/>
</dbReference>
<evidence type="ECO:0000313" key="1">
    <source>
        <dbReference type="EMBL" id="TFK57125.1"/>
    </source>
</evidence>
<dbReference type="OrthoDB" id="5840532at2759"/>
<evidence type="ECO:0000313" key="2">
    <source>
        <dbReference type="Proteomes" id="UP000305948"/>
    </source>
</evidence>
<organism evidence="1 2">
    <name type="scientific">Heliocybe sulcata</name>
    <dbReference type="NCBI Taxonomy" id="5364"/>
    <lineage>
        <taxon>Eukaryota</taxon>
        <taxon>Fungi</taxon>
        <taxon>Dikarya</taxon>
        <taxon>Basidiomycota</taxon>
        <taxon>Agaricomycotina</taxon>
        <taxon>Agaricomycetes</taxon>
        <taxon>Gloeophyllales</taxon>
        <taxon>Gloeophyllaceae</taxon>
        <taxon>Heliocybe</taxon>
    </lineage>
</organism>
<dbReference type="InterPro" id="IPR011051">
    <property type="entry name" value="RmlC_Cupin_sf"/>
</dbReference>
<dbReference type="AlphaFoldDB" id="A0A5C3NJS9"/>
<proteinExistence type="predicted"/>
<dbReference type="Gene3D" id="2.20.70.150">
    <property type="match status" value="1"/>
</dbReference>
<sequence length="172" mass="18097">MASSSTLPDLRRVVTAHDAEGNAIVESDVGIPSQPMGDYEGLAVGTVWASAPIPAKDNNLPEDGAKRYVGGNGLVVPNGAGLRYTDLGPGAITPMHRTSSVDYNVLIQGELTLIMEDGSETHVKNPGDVVIQKGTNHAWCNPGKNWSRWVTVIIDAEPATVKGEALAEVMPA</sequence>
<reference evidence="1 2" key="1">
    <citation type="journal article" date="2019" name="Nat. Ecol. Evol.">
        <title>Megaphylogeny resolves global patterns of mushroom evolution.</title>
        <authorList>
            <person name="Varga T."/>
            <person name="Krizsan K."/>
            <person name="Foldi C."/>
            <person name="Dima B."/>
            <person name="Sanchez-Garcia M."/>
            <person name="Sanchez-Ramirez S."/>
            <person name="Szollosi G.J."/>
            <person name="Szarkandi J.G."/>
            <person name="Papp V."/>
            <person name="Albert L."/>
            <person name="Andreopoulos W."/>
            <person name="Angelini C."/>
            <person name="Antonin V."/>
            <person name="Barry K.W."/>
            <person name="Bougher N.L."/>
            <person name="Buchanan P."/>
            <person name="Buyck B."/>
            <person name="Bense V."/>
            <person name="Catcheside P."/>
            <person name="Chovatia M."/>
            <person name="Cooper J."/>
            <person name="Damon W."/>
            <person name="Desjardin D."/>
            <person name="Finy P."/>
            <person name="Geml J."/>
            <person name="Haridas S."/>
            <person name="Hughes K."/>
            <person name="Justo A."/>
            <person name="Karasinski D."/>
            <person name="Kautmanova I."/>
            <person name="Kiss B."/>
            <person name="Kocsube S."/>
            <person name="Kotiranta H."/>
            <person name="LaButti K.M."/>
            <person name="Lechner B.E."/>
            <person name="Liimatainen K."/>
            <person name="Lipzen A."/>
            <person name="Lukacs Z."/>
            <person name="Mihaltcheva S."/>
            <person name="Morgado L.N."/>
            <person name="Niskanen T."/>
            <person name="Noordeloos M.E."/>
            <person name="Ohm R.A."/>
            <person name="Ortiz-Santana B."/>
            <person name="Ovrebo C."/>
            <person name="Racz N."/>
            <person name="Riley R."/>
            <person name="Savchenko A."/>
            <person name="Shiryaev A."/>
            <person name="Soop K."/>
            <person name="Spirin V."/>
            <person name="Szebenyi C."/>
            <person name="Tomsovsky M."/>
            <person name="Tulloss R.E."/>
            <person name="Uehling J."/>
            <person name="Grigoriev I.V."/>
            <person name="Vagvolgyi C."/>
            <person name="Papp T."/>
            <person name="Martin F.M."/>
            <person name="Miettinen O."/>
            <person name="Hibbett D.S."/>
            <person name="Nagy L.G."/>
        </authorList>
    </citation>
    <scope>NUCLEOTIDE SEQUENCE [LARGE SCALE GENOMIC DNA]</scope>
    <source>
        <strain evidence="1 2">OMC1185</strain>
    </source>
</reference>
<dbReference type="PANTHER" id="PTHR36156:SF2">
    <property type="entry name" value="CUPIN TYPE-2 DOMAIN-CONTAINING PROTEIN"/>
    <property type="match status" value="1"/>
</dbReference>